<protein>
    <submittedName>
        <fullName evidence="2">Uncharacterized protein</fullName>
    </submittedName>
</protein>
<reference evidence="2" key="1">
    <citation type="journal article" date="2021" name="Proc. Natl. Acad. Sci. U.S.A.">
        <title>A Catalog of Tens of Thousands of Viruses from Human Metagenomes Reveals Hidden Associations with Chronic Diseases.</title>
        <authorList>
            <person name="Tisza M.J."/>
            <person name="Buck C.B."/>
        </authorList>
    </citation>
    <scope>NUCLEOTIDE SEQUENCE</scope>
    <source>
        <strain evidence="2">Ct3o911</strain>
    </source>
</reference>
<name>A0A8S5LJ94_9CAUD</name>
<accession>A0A8S5LJ94</accession>
<dbReference type="EMBL" id="BK015861">
    <property type="protein sequence ID" value="DAD70124.1"/>
    <property type="molecule type" value="Genomic_DNA"/>
</dbReference>
<proteinExistence type="predicted"/>
<evidence type="ECO:0000313" key="2">
    <source>
        <dbReference type="EMBL" id="DAD70124.1"/>
    </source>
</evidence>
<keyword evidence="1" id="KW-1133">Transmembrane helix</keyword>
<evidence type="ECO:0000256" key="1">
    <source>
        <dbReference type="SAM" id="Phobius"/>
    </source>
</evidence>
<keyword evidence="1" id="KW-0812">Transmembrane</keyword>
<sequence length="695" mass="75673">MGAVILAGSKTSRLLFKFIGDLLTVGVPIVLLIVVVLVEIDGRLNDRQRFDLDHGFDFIQEGRVKSIVGKKNFVLFTNRAMIVDVGCVVEILVPDHEDIELVIRDVAFLLALDIRTGGVRVHIDVAVTVVVQVIKVGMLKVPAAIFLLIDHHRSSGDRLRIDRDIIDLPAILDGAGKTMPADFGVILVQQSELFVPGIGREVDMNGFLCGCLDGGGLFIRARFGHGLRLLSVHFITDDLHGFLECDIGAILRADDLATAENQLLRNTTHGPSLRQGHIGCALLRDSQGSDIIMVALGICKIACIAAQAGGKSDMRVIDIVRSNRLHGIIGFHSVDSGISVDDVSGGHLDREPMINKDSAVERGHLIVIIRVIDFMGAAADAGITIENVRVVQHIRIDHVLIITGEGGEHRVLDITTADADMIDTESAAAQVIIDFLAKLIRVGFAKVGNLCVVLCNETKMIGDAALVALDLLFGFLDIAGGGADLISLCVDGDLLGGRTILDHIVSVLSDKGSRGVPEIFARCCVIFLTDLVDQLKQRVFIGLKLLFTLEQPGQEHGDGTNHTKPDRMAWTYRLVNIHDGPALIGQDKDLAVLRGDIVFKPGHTGKVTGNRERNRPEIKELRIRITVMAVFKMKRFRSGGNHTHPDGLEDEQIITADGVILVTGEPPLHGAFKRFREDSFVDFQNGNTPFFKQRT</sequence>
<keyword evidence="1" id="KW-0472">Membrane</keyword>
<feature type="transmembrane region" description="Helical" evidence="1">
    <location>
        <begin position="18"/>
        <end position="38"/>
    </location>
</feature>
<organism evidence="2">
    <name type="scientific">Siphoviridae sp. ct3o911</name>
    <dbReference type="NCBI Taxonomy" id="2827560"/>
    <lineage>
        <taxon>Viruses</taxon>
        <taxon>Duplodnaviria</taxon>
        <taxon>Heunggongvirae</taxon>
        <taxon>Uroviricota</taxon>
        <taxon>Caudoviricetes</taxon>
    </lineage>
</organism>